<proteinExistence type="predicted"/>
<gene>
    <name evidence="1" type="ORF">SNTW_10610</name>
</gene>
<dbReference type="RefSeq" id="WP_040499230.1">
    <property type="nucleotide sequence ID" value="NZ_AP019774.1"/>
</dbReference>
<protein>
    <submittedName>
        <fullName evidence="1">Uncharacterized protein</fullName>
    </submittedName>
</protein>
<dbReference type="AlphaFoldDB" id="A0A6J4CY36"/>
<sequence>MFWILEGSKWHKGFCLDLNPVATFSQISLNFKENVFILRINEWAVECDWEHRSLDILIFKPVGDRYILQAYSRVNDTANDIDPFYRQKRDGKQIFMDQIDNDVLQGLENRCYKKRYCQTYEEKNGIN</sequence>
<name>A0A6J4CY36_9HELI</name>
<accession>A0A6J4CY36</accession>
<evidence type="ECO:0000313" key="1">
    <source>
        <dbReference type="EMBL" id="BCD70416.1"/>
    </source>
</evidence>
<evidence type="ECO:0000313" key="2">
    <source>
        <dbReference type="Proteomes" id="UP000317935"/>
    </source>
</evidence>
<organism evidence="1 2">
    <name type="scientific">Helicobacter suis</name>
    <dbReference type="NCBI Taxonomy" id="104628"/>
    <lineage>
        <taxon>Bacteria</taxon>
        <taxon>Pseudomonadati</taxon>
        <taxon>Campylobacterota</taxon>
        <taxon>Epsilonproteobacteria</taxon>
        <taxon>Campylobacterales</taxon>
        <taxon>Helicobacteraceae</taxon>
        <taxon>Helicobacter</taxon>
    </lineage>
</organism>
<reference evidence="1 2" key="1">
    <citation type="submission" date="2019-06" db="EMBL/GenBank/DDBJ databases">
        <title>Complete genome sequence of Helicobacter suis SNTW101c.</title>
        <authorList>
            <person name="Rimbara E."/>
            <person name="Suzuki M."/>
            <person name="Matsui H."/>
            <person name="Nakamura M."/>
            <person name="Mori S."/>
            <person name="Shibayama K."/>
        </authorList>
    </citation>
    <scope>NUCLEOTIDE SEQUENCE [LARGE SCALE GENOMIC DNA]</scope>
    <source>
        <strain evidence="1 2">SNTW101c</strain>
    </source>
</reference>
<dbReference type="EMBL" id="AP019774">
    <property type="protein sequence ID" value="BCD70416.1"/>
    <property type="molecule type" value="Genomic_DNA"/>
</dbReference>
<dbReference type="Proteomes" id="UP000317935">
    <property type="component" value="Chromosome"/>
</dbReference>